<organism evidence="1">
    <name type="scientific">viral metagenome</name>
    <dbReference type="NCBI Taxonomy" id="1070528"/>
    <lineage>
        <taxon>unclassified sequences</taxon>
        <taxon>metagenomes</taxon>
        <taxon>organismal metagenomes</taxon>
    </lineage>
</organism>
<evidence type="ECO:0000313" key="1">
    <source>
        <dbReference type="EMBL" id="QHT02761.1"/>
    </source>
</evidence>
<dbReference type="EMBL" id="MN739398">
    <property type="protein sequence ID" value="QHT02761.1"/>
    <property type="molecule type" value="Genomic_DNA"/>
</dbReference>
<accession>A0A6C0CEB3</accession>
<dbReference type="AlphaFoldDB" id="A0A6C0CEB3"/>
<sequence>MGRRNMSKRRNKVTKRRNKVFKRRNKVTKRRNKVTKRRNNHINNKKLLGGAHHACYYKDNPISGVACNAYYYDKDGWYYYKGRALLSEDRWVNSEPEQGGFWDKCNDRYVCPNHAEHYKKNGRTLRPHGKPLWRKKRGATFGEEVTDTCTNELINCKPPKEYSSMQGLGRGMGPNYKQQIYRMAKEYSDPTNFTVIENNICSNDTPYLTDNGHCCSPNSE</sequence>
<protein>
    <submittedName>
        <fullName evidence="1">Uncharacterized protein</fullName>
    </submittedName>
</protein>
<proteinExistence type="predicted"/>
<reference evidence="1" key="1">
    <citation type="journal article" date="2020" name="Nature">
        <title>Giant virus diversity and host interactions through global metagenomics.</title>
        <authorList>
            <person name="Schulz F."/>
            <person name="Roux S."/>
            <person name="Paez-Espino D."/>
            <person name="Jungbluth S."/>
            <person name="Walsh D.A."/>
            <person name="Denef V.J."/>
            <person name="McMahon K.D."/>
            <person name="Konstantinidis K.T."/>
            <person name="Eloe-Fadrosh E.A."/>
            <person name="Kyrpides N.C."/>
            <person name="Woyke T."/>
        </authorList>
    </citation>
    <scope>NUCLEOTIDE SEQUENCE</scope>
    <source>
        <strain evidence="1">GVMAG-M-3300020595-32</strain>
    </source>
</reference>
<name>A0A6C0CEB3_9ZZZZ</name>